<dbReference type="EMBL" id="MVBM01000018">
    <property type="protein sequence ID" value="OOK63515.1"/>
    <property type="molecule type" value="Genomic_DNA"/>
</dbReference>
<evidence type="ECO:0000256" key="1">
    <source>
        <dbReference type="SAM" id="MobiDB-lite"/>
    </source>
</evidence>
<name>A0A1V3W976_MYCKA</name>
<evidence type="ECO:0008006" key="4">
    <source>
        <dbReference type="Google" id="ProtNLM"/>
    </source>
</evidence>
<accession>A0A1V3W976</accession>
<dbReference type="Proteomes" id="UP000189229">
    <property type="component" value="Unassembled WGS sequence"/>
</dbReference>
<evidence type="ECO:0000313" key="3">
    <source>
        <dbReference type="Proteomes" id="UP000189229"/>
    </source>
</evidence>
<reference evidence="2 3" key="1">
    <citation type="submission" date="2017-02" db="EMBL/GenBank/DDBJ databases">
        <title>Complete genome sequences of Mycobacterium kansasii strains isolated from rhesus macaques.</title>
        <authorList>
            <person name="Panda A."/>
            <person name="Nagaraj S."/>
            <person name="Zhao X."/>
            <person name="Tettelin H."/>
            <person name="Detolla L.J."/>
        </authorList>
    </citation>
    <scope>NUCLEOTIDE SEQUENCE [LARGE SCALE GENOMIC DNA]</scope>
    <source>
        <strain evidence="2 3">11-3813</strain>
    </source>
</reference>
<feature type="compositionally biased region" description="Basic residues" evidence="1">
    <location>
        <begin position="101"/>
        <end position="114"/>
    </location>
</feature>
<proteinExistence type="predicted"/>
<organism evidence="2 3">
    <name type="scientific">Mycobacterium kansasii</name>
    <dbReference type="NCBI Taxonomy" id="1768"/>
    <lineage>
        <taxon>Bacteria</taxon>
        <taxon>Bacillati</taxon>
        <taxon>Actinomycetota</taxon>
        <taxon>Actinomycetes</taxon>
        <taxon>Mycobacteriales</taxon>
        <taxon>Mycobacteriaceae</taxon>
        <taxon>Mycobacterium</taxon>
    </lineage>
</organism>
<protein>
    <recommendedName>
        <fullName evidence="4">ComF family protein</fullName>
    </recommendedName>
</protein>
<dbReference type="AlphaFoldDB" id="A0A1V3W976"/>
<evidence type="ECO:0000313" key="2">
    <source>
        <dbReference type="EMBL" id="OOK63515.1"/>
    </source>
</evidence>
<feature type="region of interest" description="Disordered" evidence="1">
    <location>
        <begin position="88"/>
        <end position="114"/>
    </location>
</feature>
<gene>
    <name evidence="2" type="ORF">BZL30_9451</name>
</gene>
<feature type="region of interest" description="Disordered" evidence="1">
    <location>
        <begin position="40"/>
        <end position="69"/>
    </location>
</feature>
<comment type="caution">
    <text evidence="2">The sequence shown here is derived from an EMBL/GenBank/DDBJ whole genome shotgun (WGS) entry which is preliminary data.</text>
</comment>
<sequence>MLDLVLPLQCGGCGAPATRWCTGCSAELWWRRSTHVVNPRVDPGSRCSRSALRRRPSSGDPGHEGHGRRDLVVPLARALAVGIHRLLSWGSSMPTDPGARATRRSAARRRGATR</sequence>